<feature type="domain" description="MoaB/Mog" evidence="1">
    <location>
        <begin position="80"/>
        <end position="180"/>
    </location>
</feature>
<dbReference type="Gene3D" id="3.40.980.10">
    <property type="entry name" value="MoaB/Mog-like domain"/>
    <property type="match status" value="1"/>
</dbReference>
<dbReference type="RefSeq" id="WP_213244423.1">
    <property type="nucleotide sequence ID" value="NZ_CP045806.1"/>
</dbReference>
<keyword evidence="3" id="KW-1185">Reference proteome</keyword>
<evidence type="ECO:0000313" key="2">
    <source>
        <dbReference type="EMBL" id="QHN36162.1"/>
    </source>
</evidence>
<accession>A0ABX6IJT2</accession>
<gene>
    <name evidence="2" type="ORF">GII31_16070</name>
</gene>
<proteinExistence type="predicted"/>
<protein>
    <recommendedName>
        <fullName evidence="1">MoaB/Mog domain-containing protein</fullName>
    </recommendedName>
</protein>
<dbReference type="EMBL" id="CP045809">
    <property type="protein sequence ID" value="QHN36162.1"/>
    <property type="molecule type" value="Genomic_DNA"/>
</dbReference>
<dbReference type="SUPFAM" id="SSF53218">
    <property type="entry name" value="Molybdenum cofactor biosynthesis proteins"/>
    <property type="match status" value="1"/>
</dbReference>
<dbReference type="Pfam" id="PF00994">
    <property type="entry name" value="MoCF_biosynth"/>
    <property type="match status" value="1"/>
</dbReference>
<evidence type="ECO:0000313" key="3">
    <source>
        <dbReference type="Proteomes" id="UP001059836"/>
    </source>
</evidence>
<dbReference type="Proteomes" id="UP001059836">
    <property type="component" value="Chromosome"/>
</dbReference>
<reference evidence="2" key="1">
    <citation type="journal article" date="2021" name="Nat. Microbiol.">
        <title>Cocultivation of an ultrasmall environmental parasitic bacterium with lytic ability against bacteria associated with wastewater foams.</title>
        <authorList>
            <person name="Batinovic S."/>
            <person name="Rose J.J.A."/>
            <person name="Ratcliffe J."/>
            <person name="Seviour R.J."/>
            <person name="Petrovski S."/>
        </authorList>
    </citation>
    <scope>NUCLEOTIDE SEQUENCE</scope>
    <source>
        <strain evidence="2">CON9</strain>
    </source>
</reference>
<sequence>MAGNTPARSLTCGLDAADNYYGEVWSMHSMTRSVADVRSKLRSAVPRLPVRDDGRAAVTAACVLPVGGPEAPHDHTVDIVLPHYLRSLGVDCVRVLRCADDTSSIREAIRSASDVDLVCVVGAIDSPDDCVRPALGQLGASTVVDGVRCDPGGTQIVAQLFAGPIVHCLPAEPFAVTAAVFVVTAAIVDALTATSSVIPSFTTVPHAFSVVDAVRVLPATRIGDGSWHVEDADGADSHGGLIDRDAIALVSPSSDAGVALVELIELPR</sequence>
<name>A0ABX6IJT2_9ACTN</name>
<evidence type="ECO:0000259" key="1">
    <source>
        <dbReference type="Pfam" id="PF00994"/>
    </source>
</evidence>
<dbReference type="InterPro" id="IPR001453">
    <property type="entry name" value="MoaB/Mog_dom"/>
</dbReference>
<dbReference type="InterPro" id="IPR036425">
    <property type="entry name" value="MoaB/Mog-like_dom_sf"/>
</dbReference>
<organism evidence="2 3">
    <name type="scientific">Gordonia pseudamarae</name>
    <dbReference type="NCBI Taxonomy" id="2831662"/>
    <lineage>
        <taxon>Bacteria</taxon>
        <taxon>Bacillati</taxon>
        <taxon>Actinomycetota</taxon>
        <taxon>Actinomycetes</taxon>
        <taxon>Mycobacteriales</taxon>
        <taxon>Gordoniaceae</taxon>
        <taxon>Gordonia</taxon>
    </lineage>
</organism>